<dbReference type="OrthoDB" id="5847909at2759"/>
<evidence type="ECO:0000313" key="1">
    <source>
        <dbReference type="Proteomes" id="UP000025227"/>
    </source>
</evidence>
<evidence type="ECO:0000313" key="2">
    <source>
        <dbReference type="WBParaSite" id="HCON_00120850-00001"/>
    </source>
</evidence>
<reference evidence="2" key="1">
    <citation type="submission" date="2020-12" db="UniProtKB">
        <authorList>
            <consortium name="WormBaseParasite"/>
        </authorList>
    </citation>
    <scope>IDENTIFICATION</scope>
    <source>
        <strain evidence="2">MHco3</strain>
    </source>
</reference>
<dbReference type="AlphaFoldDB" id="A0A7I4YM57"/>
<organism evidence="1 2">
    <name type="scientific">Haemonchus contortus</name>
    <name type="common">Barber pole worm</name>
    <dbReference type="NCBI Taxonomy" id="6289"/>
    <lineage>
        <taxon>Eukaryota</taxon>
        <taxon>Metazoa</taxon>
        <taxon>Ecdysozoa</taxon>
        <taxon>Nematoda</taxon>
        <taxon>Chromadorea</taxon>
        <taxon>Rhabditida</taxon>
        <taxon>Rhabditina</taxon>
        <taxon>Rhabditomorpha</taxon>
        <taxon>Strongyloidea</taxon>
        <taxon>Trichostrongylidae</taxon>
        <taxon>Haemonchus</taxon>
    </lineage>
</organism>
<name>A0A7I4YM57_HAECO</name>
<keyword evidence="1" id="KW-1185">Reference proteome</keyword>
<dbReference type="Proteomes" id="UP000025227">
    <property type="component" value="Unplaced"/>
</dbReference>
<dbReference type="WBParaSite" id="HCON_00120850-00001">
    <property type="protein sequence ID" value="HCON_00120850-00001"/>
    <property type="gene ID" value="HCON_00120850"/>
</dbReference>
<sequence length="119" mass="13862">MFFDAYAQHPFHQYIFRHKLNTETEIYIGETGRMLSVKEHLAGKRRGSLLTPLGRHRLEEHQGDDFDIKSKILAYESEIGARKILEALHIRERNPKLNNRNECIAITSELLPFIPFCGL</sequence>
<accession>A0A7I4YM57</accession>
<proteinExistence type="predicted"/>
<protein>
    <submittedName>
        <fullName evidence="2">GIY-YIG domain-containing protein</fullName>
    </submittedName>
</protein>